<dbReference type="SUPFAM" id="SSF51126">
    <property type="entry name" value="Pectin lyase-like"/>
    <property type="match status" value="1"/>
</dbReference>
<keyword evidence="1" id="KW-0732">Signal</keyword>
<dbReference type="Proteomes" id="UP001611415">
    <property type="component" value="Unassembled WGS sequence"/>
</dbReference>
<dbReference type="EMBL" id="JBIRYO010000018">
    <property type="protein sequence ID" value="MFI2476721.1"/>
    <property type="molecule type" value="Genomic_DNA"/>
</dbReference>
<name>A0ABW7X6H2_9NOCA</name>
<dbReference type="Gene3D" id="2.160.20.10">
    <property type="entry name" value="Single-stranded right-handed beta-helix, Pectin lyase-like"/>
    <property type="match status" value="1"/>
</dbReference>
<dbReference type="SMART" id="SM00710">
    <property type="entry name" value="PbH1"/>
    <property type="match status" value="4"/>
</dbReference>
<evidence type="ECO:0000313" key="2">
    <source>
        <dbReference type="EMBL" id="MFI2476721.1"/>
    </source>
</evidence>
<evidence type="ECO:0000313" key="3">
    <source>
        <dbReference type="Proteomes" id="UP001611415"/>
    </source>
</evidence>
<comment type="caution">
    <text evidence="2">The sequence shown here is derived from an EMBL/GenBank/DDBJ whole genome shotgun (WGS) entry which is preliminary data.</text>
</comment>
<keyword evidence="3" id="KW-1185">Reference proteome</keyword>
<dbReference type="RefSeq" id="WP_397094007.1">
    <property type="nucleotide sequence ID" value="NZ_JBIRYO010000018.1"/>
</dbReference>
<reference evidence="2 3" key="1">
    <citation type="submission" date="2024-10" db="EMBL/GenBank/DDBJ databases">
        <title>The Natural Products Discovery Center: Release of the First 8490 Sequenced Strains for Exploring Actinobacteria Biosynthetic Diversity.</title>
        <authorList>
            <person name="Kalkreuter E."/>
            <person name="Kautsar S.A."/>
            <person name="Yang D."/>
            <person name="Bader C.D."/>
            <person name="Teijaro C.N."/>
            <person name="Fluegel L."/>
            <person name="Davis C.M."/>
            <person name="Simpson J.R."/>
            <person name="Lauterbach L."/>
            <person name="Steele A.D."/>
            <person name="Gui C."/>
            <person name="Meng S."/>
            <person name="Li G."/>
            <person name="Viehrig K."/>
            <person name="Ye F."/>
            <person name="Su P."/>
            <person name="Kiefer A.F."/>
            <person name="Nichols A."/>
            <person name="Cepeda A.J."/>
            <person name="Yan W."/>
            <person name="Fan B."/>
            <person name="Jiang Y."/>
            <person name="Adhikari A."/>
            <person name="Zheng C.-J."/>
            <person name="Schuster L."/>
            <person name="Cowan T.M."/>
            <person name="Smanski M.J."/>
            <person name="Chevrette M.G."/>
            <person name="De Carvalho L.P.S."/>
            <person name="Shen B."/>
        </authorList>
    </citation>
    <scope>NUCLEOTIDE SEQUENCE [LARGE SCALE GENOMIC DNA]</scope>
    <source>
        <strain evidence="2 3">NPDC019275</strain>
    </source>
</reference>
<feature type="chain" id="PRO_5045773869" description="CSLREA domain-containing protein" evidence="1">
    <location>
        <begin position="27"/>
        <end position="360"/>
    </location>
</feature>
<dbReference type="InterPro" id="IPR012334">
    <property type="entry name" value="Pectin_lyas_fold"/>
</dbReference>
<proteinExistence type="predicted"/>
<evidence type="ECO:0008006" key="4">
    <source>
        <dbReference type="Google" id="ProtNLM"/>
    </source>
</evidence>
<gene>
    <name evidence="2" type="ORF">ACH49W_25335</name>
</gene>
<organism evidence="2 3">
    <name type="scientific">Nocardia xishanensis</name>
    <dbReference type="NCBI Taxonomy" id="238964"/>
    <lineage>
        <taxon>Bacteria</taxon>
        <taxon>Bacillati</taxon>
        <taxon>Actinomycetota</taxon>
        <taxon>Actinomycetes</taxon>
        <taxon>Mycobacteriales</taxon>
        <taxon>Nocardiaceae</taxon>
        <taxon>Nocardia</taxon>
    </lineage>
</organism>
<accession>A0ABW7X6H2</accession>
<sequence length="360" mass="36624">MNKLSLPVSCLLAVTAAYGVTTPSHAEAPNDTAPTVIRVTTTEDGAAVNPADSQCRTATGECTLRAATQVADARPGSTIVVPSGRYVLTIPPNPAYVQGRNPDPASGDLNLTAPTTIEGAGRGLTIIDGNHLDRVFATSSTVTISGLTVTGGVAAQHEIPYYDTGGGGIANQGALTLRGVHVTGNSAGYGGGIFNVPRSDLRMIDSVISDNHSEEAGGVRCDQSCTFTRTTIANNYAVSLGKWYRPGGFAGRGGGIDIRGLSPVALIDSVVEGNNASDGGGGINIAPAYLDTLPEQVTTAVNPQWGQLTLQGSRIIGNTVGNSVQNCKAVFARISSAGGNISDDTTCATAAVGDRVQPSA</sequence>
<dbReference type="InterPro" id="IPR006626">
    <property type="entry name" value="PbH1"/>
</dbReference>
<evidence type="ECO:0000256" key="1">
    <source>
        <dbReference type="SAM" id="SignalP"/>
    </source>
</evidence>
<protein>
    <recommendedName>
        <fullName evidence="4">CSLREA domain-containing protein</fullName>
    </recommendedName>
</protein>
<dbReference type="InterPro" id="IPR011050">
    <property type="entry name" value="Pectin_lyase_fold/virulence"/>
</dbReference>
<feature type="signal peptide" evidence="1">
    <location>
        <begin position="1"/>
        <end position="26"/>
    </location>
</feature>